<keyword evidence="4" id="KW-1185">Reference proteome</keyword>
<dbReference type="EMBL" id="QOIL01000010">
    <property type="protein sequence ID" value="RCG29599.1"/>
    <property type="molecule type" value="Genomic_DNA"/>
</dbReference>
<accession>A0A367FI70</accession>
<keyword evidence="2" id="KW-0472">Membrane</keyword>
<dbReference type="GO" id="GO:0055070">
    <property type="term" value="P:copper ion homeostasis"/>
    <property type="evidence" value="ECO:0007669"/>
    <property type="project" value="InterPro"/>
</dbReference>
<keyword evidence="2" id="KW-1133">Transmembrane helix</keyword>
<sequence length="339" mass="34172">MERFRLLVGRALLVIDFRYHIVSIVAIFLALAIGIVLGSTVLNAPLVASTEKVTAQLRGTNAELYDQIAHAQTRGGASDAFIAERLPQLVQGTLTGERVVIVEAPGADSKLREPFQQVLTEAGAVVSGRVTLTEKYLSADQAAAVDRLATARPTPLTLSADATLYDKAAALLAGAVVTADKALAGKDDPSSAGVLDGLESDGMVALEGEPGKRATLALVMAPAAPYEGKDAEAQTAAVVALATALDQASEGAVVAGVVPVSTAAGVVAAVRADGDASAKVSTVDNADMAFGRAAVVYSLREQVAGDVGQYGLGSDAVAADPSPAATPTPTPTSTEGAGG</sequence>
<dbReference type="AlphaFoldDB" id="A0A367FI70"/>
<organism evidence="3 4">
    <name type="scientific">Sphaerisporangium album</name>
    <dbReference type="NCBI Taxonomy" id="509200"/>
    <lineage>
        <taxon>Bacteria</taxon>
        <taxon>Bacillati</taxon>
        <taxon>Actinomycetota</taxon>
        <taxon>Actinomycetes</taxon>
        <taxon>Streptosporangiales</taxon>
        <taxon>Streptosporangiaceae</taxon>
        <taxon>Sphaerisporangium</taxon>
    </lineage>
</organism>
<reference evidence="3 4" key="1">
    <citation type="submission" date="2018-06" db="EMBL/GenBank/DDBJ databases">
        <title>Sphaerisporangium craniellae sp. nov., isolated from a marine sponge in the South China Sea.</title>
        <authorList>
            <person name="Li L."/>
        </authorList>
    </citation>
    <scope>NUCLEOTIDE SEQUENCE [LARGE SCALE GENOMIC DNA]</scope>
    <source>
        <strain evidence="3 4">CCTCC AA 208026</strain>
    </source>
</reference>
<feature type="region of interest" description="Disordered" evidence="1">
    <location>
        <begin position="315"/>
        <end position="339"/>
    </location>
</feature>
<evidence type="ECO:0000256" key="2">
    <source>
        <dbReference type="SAM" id="Phobius"/>
    </source>
</evidence>
<dbReference type="Proteomes" id="UP000253094">
    <property type="component" value="Unassembled WGS sequence"/>
</dbReference>
<dbReference type="OrthoDB" id="4350157at2"/>
<feature type="transmembrane region" description="Helical" evidence="2">
    <location>
        <begin position="21"/>
        <end position="42"/>
    </location>
</feature>
<keyword evidence="2" id="KW-0812">Transmembrane</keyword>
<dbReference type="GO" id="GO:0016020">
    <property type="term" value="C:membrane"/>
    <property type="evidence" value="ECO:0007669"/>
    <property type="project" value="InterPro"/>
</dbReference>
<gene>
    <name evidence="3" type="ORF">DQ384_18545</name>
</gene>
<comment type="caution">
    <text evidence="3">The sequence shown here is derived from an EMBL/GenBank/DDBJ whole genome shotgun (WGS) entry which is preliminary data.</text>
</comment>
<dbReference type="Pfam" id="PF11382">
    <property type="entry name" value="MctB"/>
    <property type="match status" value="1"/>
</dbReference>
<protein>
    <submittedName>
        <fullName evidence="3">Copper transporter</fullName>
    </submittedName>
</protein>
<proteinExistence type="predicted"/>
<evidence type="ECO:0000313" key="3">
    <source>
        <dbReference type="EMBL" id="RCG29599.1"/>
    </source>
</evidence>
<evidence type="ECO:0000256" key="1">
    <source>
        <dbReference type="SAM" id="MobiDB-lite"/>
    </source>
</evidence>
<dbReference type="InterPro" id="IPR021522">
    <property type="entry name" value="MctB"/>
</dbReference>
<evidence type="ECO:0000313" key="4">
    <source>
        <dbReference type="Proteomes" id="UP000253094"/>
    </source>
</evidence>
<name>A0A367FI70_9ACTN</name>